<dbReference type="Pfam" id="PF12081">
    <property type="entry name" value="GldM_1st"/>
    <property type="match status" value="1"/>
</dbReference>
<dbReference type="RefSeq" id="WP_208864696.1">
    <property type="nucleotide sequence ID" value="NZ_FOCL01000003.1"/>
</dbReference>
<dbReference type="InterPro" id="IPR019859">
    <property type="entry name" value="Motility-assoc_prot_GldM"/>
</dbReference>
<name>A0A1H8HY72_9SPHI</name>
<keyword evidence="6" id="KW-1185">Reference proteome</keyword>
<evidence type="ECO:0000313" key="6">
    <source>
        <dbReference type="Proteomes" id="UP000198942"/>
    </source>
</evidence>
<dbReference type="InterPro" id="IPR022719">
    <property type="entry name" value="Motility-assoc_prot_GldM_C"/>
</dbReference>
<protein>
    <submittedName>
        <fullName evidence="5">Gliding motility-associated protein GldM</fullName>
    </submittedName>
</protein>
<dbReference type="Pfam" id="PF21601">
    <property type="entry name" value="GldM_2nd"/>
    <property type="match status" value="1"/>
</dbReference>
<dbReference type="Proteomes" id="UP000198942">
    <property type="component" value="Unassembled WGS sequence"/>
</dbReference>
<dbReference type="InterPro" id="IPR048406">
    <property type="entry name" value="GldM_Ig-like-2"/>
</dbReference>
<feature type="domain" description="Gliding motility-associated protein GldM second immunoglobulin-like" evidence="4">
    <location>
        <begin position="321"/>
        <end position="402"/>
    </location>
</feature>
<dbReference type="Pfam" id="PF21602">
    <property type="entry name" value="GldM_3rd"/>
    <property type="match status" value="1"/>
</dbReference>
<evidence type="ECO:0000259" key="4">
    <source>
        <dbReference type="Pfam" id="PF21602"/>
    </source>
</evidence>
<feature type="domain" description="Gliding motility-associated protein GldM N-terminal" evidence="2">
    <location>
        <begin position="33"/>
        <end position="218"/>
    </location>
</feature>
<dbReference type="InterPro" id="IPR048405">
    <property type="entry name" value="GldM_Ig-like-1"/>
</dbReference>
<dbReference type="AlphaFoldDB" id="A0A1H8HY72"/>
<evidence type="ECO:0000259" key="1">
    <source>
        <dbReference type="Pfam" id="PF12080"/>
    </source>
</evidence>
<evidence type="ECO:0000259" key="2">
    <source>
        <dbReference type="Pfam" id="PF12081"/>
    </source>
</evidence>
<evidence type="ECO:0000313" key="5">
    <source>
        <dbReference type="EMBL" id="SEN61022.1"/>
    </source>
</evidence>
<accession>A0A1H8HY72</accession>
<feature type="domain" description="Gliding motility-associated protein GldM first immunoglobulin-like" evidence="3">
    <location>
        <begin position="223"/>
        <end position="318"/>
    </location>
</feature>
<dbReference type="STRING" id="551995.SAMN05192574_103667"/>
<gene>
    <name evidence="5" type="ORF">SAMN05192574_103667</name>
</gene>
<dbReference type="Pfam" id="PF12080">
    <property type="entry name" value="GldM_4th"/>
    <property type="match status" value="1"/>
</dbReference>
<dbReference type="InterPro" id="IPR022720">
    <property type="entry name" value="Motility-assoc_prot_GldM_N"/>
</dbReference>
<organism evidence="5 6">
    <name type="scientific">Mucilaginibacter gossypiicola</name>
    <dbReference type="NCBI Taxonomy" id="551995"/>
    <lineage>
        <taxon>Bacteria</taxon>
        <taxon>Pseudomonadati</taxon>
        <taxon>Bacteroidota</taxon>
        <taxon>Sphingobacteriia</taxon>
        <taxon>Sphingobacteriales</taxon>
        <taxon>Sphingobacteriaceae</taxon>
        <taxon>Mucilaginibacter</taxon>
    </lineage>
</organism>
<sequence length="511" mass="55145">MAIAGKETTRQKMINIMYLVLLAMLALNVSSSILDAFKTINDSLTASAANVGNSVQQLFTAFEQTRLKESPERAAPIYQKAKAAQRVSAELNDLIAQIKNELIKQSSGYDELTGDLKERDNLDIGYNVMINKKRAKALKEKINDTREKLKLLLGKEDSSSVSFTLNATDPVKHNGSAKTWEELNFGEGVPLTADFTILSKIQADNKNAESEVVKKILGKMDRAIVNLDKFEAVAVAPTSYLIQGQLYKAQVFLTAYDSRSTPQMEVGGSPISVTDGRGVYNASTSREGVFSWRGTIKVKQTDGSIKTYTTPEQQYMVARPSAVVSPDKMNVFYIGVDNPVSVSVPGIPSKNIRIGISAGSLSGTSGKYVARVTSPGMVTVTVSAEIFPGKTEVLSRTQFRAKRIPDPIAKFSGRSGGGVPTVALKAQDAIYATLDNFDFDARFKITRFSLIIANPRESASVQVTSGNALSNEMQASLSSIKPGSHVIFDNIIAVGPDGAPRQLAPVALTAN</sequence>
<evidence type="ECO:0000259" key="3">
    <source>
        <dbReference type="Pfam" id="PF21601"/>
    </source>
</evidence>
<proteinExistence type="predicted"/>
<reference evidence="6" key="1">
    <citation type="submission" date="2016-10" db="EMBL/GenBank/DDBJ databases">
        <authorList>
            <person name="Varghese N."/>
            <person name="Submissions S."/>
        </authorList>
    </citation>
    <scope>NUCLEOTIDE SEQUENCE [LARGE SCALE GENOMIC DNA]</scope>
    <source>
        <strain evidence="6">Gh-48</strain>
    </source>
</reference>
<feature type="domain" description="Gliding motility-associated protein GldM C-terminal" evidence="1">
    <location>
        <begin position="405"/>
        <end position="509"/>
    </location>
</feature>
<dbReference type="EMBL" id="FOCL01000003">
    <property type="protein sequence ID" value="SEN61022.1"/>
    <property type="molecule type" value="Genomic_DNA"/>
</dbReference>
<dbReference type="NCBIfam" id="TIGR03517">
    <property type="entry name" value="GldM_gliding"/>
    <property type="match status" value="1"/>
</dbReference>